<sequence length="84" mass="9312">MQLTVEISNYPLTANYIPAIQGFLDELGKQGDLNIITNTLSTQVFGEYDTVMAALQACMKFSFETYGMMVFVCKFLPGDLSPKS</sequence>
<keyword evidence="2" id="KW-1185">Reference proteome</keyword>
<proteinExistence type="predicted"/>
<reference evidence="1 2" key="1">
    <citation type="journal article" date="2011" name="Front. Microbiol.">
        <title>Genomic signatures of strain selection and enhancement in Bacillus atrophaeus var. globigii, a historical biowarfare simulant.</title>
        <authorList>
            <person name="Gibbons H.S."/>
            <person name="Broomall S.M."/>
            <person name="McNew L.A."/>
            <person name="Daligault H."/>
            <person name="Chapman C."/>
            <person name="Bruce D."/>
            <person name="Karavis M."/>
            <person name="Krepps M."/>
            <person name="McGregor P.A."/>
            <person name="Hong C."/>
            <person name="Park K.H."/>
            <person name="Akmal A."/>
            <person name="Feldman A."/>
            <person name="Lin J.S."/>
            <person name="Chang W.E."/>
            <person name="Higgs B.W."/>
            <person name="Demirev P."/>
            <person name="Lindquist J."/>
            <person name="Liem A."/>
            <person name="Fochler E."/>
            <person name="Read T.D."/>
            <person name="Tapia R."/>
            <person name="Johnson S."/>
            <person name="Bishop-Lilly K.A."/>
            <person name="Detter C."/>
            <person name="Han C."/>
            <person name="Sozhamannan S."/>
            <person name="Rosenzweig C.N."/>
            <person name="Skowronski E.W."/>
        </authorList>
    </citation>
    <scope>NUCLEOTIDE SEQUENCE [LARGE SCALE GENOMIC DNA]</scope>
    <source>
        <strain evidence="1 2">AIT1</strain>
    </source>
</reference>
<dbReference type="SUPFAM" id="SSF89957">
    <property type="entry name" value="MTH1187/YkoF-like"/>
    <property type="match status" value="1"/>
</dbReference>
<evidence type="ECO:0000313" key="2">
    <source>
        <dbReference type="Proteomes" id="UP000286976"/>
    </source>
</evidence>
<dbReference type="Gene3D" id="3.30.70.930">
    <property type="match status" value="1"/>
</dbReference>
<dbReference type="EMBL" id="PIPQ01000012">
    <property type="protein sequence ID" value="RUO37139.1"/>
    <property type="molecule type" value="Genomic_DNA"/>
</dbReference>
<dbReference type="RefSeq" id="WP_126758184.1">
    <property type="nucleotide sequence ID" value="NZ_PIPQ01000012.1"/>
</dbReference>
<organism evidence="1 2">
    <name type="scientific">Aliidiomarina taiwanensis</name>
    <dbReference type="NCBI Taxonomy" id="946228"/>
    <lineage>
        <taxon>Bacteria</taxon>
        <taxon>Pseudomonadati</taxon>
        <taxon>Pseudomonadota</taxon>
        <taxon>Gammaproteobacteria</taxon>
        <taxon>Alteromonadales</taxon>
        <taxon>Idiomarinaceae</taxon>
        <taxon>Aliidiomarina</taxon>
    </lineage>
</organism>
<comment type="caution">
    <text evidence="1">The sequence shown here is derived from an EMBL/GenBank/DDBJ whole genome shotgun (WGS) entry which is preliminary data.</text>
</comment>
<evidence type="ECO:0000313" key="1">
    <source>
        <dbReference type="EMBL" id="RUO37139.1"/>
    </source>
</evidence>
<accession>A0A432WTP9</accession>
<dbReference type="AlphaFoldDB" id="A0A432WTP9"/>
<protein>
    <recommendedName>
        <fullName evidence="3">Thiamin/hydroxymethyl pyrimidine-binding YkoF putative domain-containing protein</fullName>
    </recommendedName>
</protein>
<dbReference type="OrthoDB" id="164222at2"/>
<dbReference type="InterPro" id="IPR029756">
    <property type="entry name" value="MTH1187/YkoF-like"/>
</dbReference>
<dbReference type="Proteomes" id="UP000286976">
    <property type="component" value="Unassembled WGS sequence"/>
</dbReference>
<name>A0A432WTP9_9GAMM</name>
<evidence type="ECO:0008006" key="3">
    <source>
        <dbReference type="Google" id="ProtNLM"/>
    </source>
</evidence>
<gene>
    <name evidence="1" type="ORF">CWE15_11275</name>
</gene>